<protein>
    <submittedName>
        <fullName evidence="1">Uncharacterized protein</fullName>
    </submittedName>
</protein>
<evidence type="ECO:0000313" key="2">
    <source>
        <dbReference type="Proteomes" id="UP000285060"/>
    </source>
</evidence>
<organism evidence="1 2">
    <name type="scientific">Aphanomyces invadans</name>
    <dbReference type="NCBI Taxonomy" id="157072"/>
    <lineage>
        <taxon>Eukaryota</taxon>
        <taxon>Sar</taxon>
        <taxon>Stramenopiles</taxon>
        <taxon>Oomycota</taxon>
        <taxon>Saprolegniomycetes</taxon>
        <taxon>Saprolegniales</taxon>
        <taxon>Verrucalvaceae</taxon>
        <taxon>Aphanomyces</taxon>
    </lineage>
</organism>
<keyword evidence="2" id="KW-1185">Reference proteome</keyword>
<dbReference type="Proteomes" id="UP000285060">
    <property type="component" value="Unassembled WGS sequence"/>
</dbReference>
<proteinExistence type="predicted"/>
<gene>
    <name evidence="1" type="ORF">DYB32_004319</name>
</gene>
<dbReference type="AlphaFoldDB" id="A0A3R6VY81"/>
<name>A0A3R6VY81_9STRA</name>
<evidence type="ECO:0000313" key="1">
    <source>
        <dbReference type="EMBL" id="RHY30454.1"/>
    </source>
</evidence>
<reference evidence="1 2" key="1">
    <citation type="submission" date="2018-08" db="EMBL/GenBank/DDBJ databases">
        <title>Aphanomyces genome sequencing and annotation.</title>
        <authorList>
            <person name="Minardi D."/>
            <person name="Oidtmann B."/>
            <person name="Van Der Giezen M."/>
            <person name="Studholme D.J."/>
        </authorList>
    </citation>
    <scope>NUCLEOTIDE SEQUENCE [LARGE SCALE GENOMIC DNA]</scope>
    <source>
        <strain evidence="1 2">NJM0002</strain>
    </source>
</reference>
<sequence length="86" mass="9772">MRINISAMLERLQDQTSSDNLYLQQSLIEYSDDVLDDDEYNETANPIMDKALEEAGAEGIRVLTNFTPEEFEVTFNDLPLRGPIST</sequence>
<dbReference type="EMBL" id="QUSY01000314">
    <property type="protein sequence ID" value="RHY30454.1"/>
    <property type="molecule type" value="Genomic_DNA"/>
</dbReference>
<accession>A0A3R6VY81</accession>
<comment type="caution">
    <text evidence="1">The sequence shown here is derived from an EMBL/GenBank/DDBJ whole genome shotgun (WGS) entry which is preliminary data.</text>
</comment>